<keyword evidence="1" id="KW-0472">Membrane</keyword>
<evidence type="ECO:0000256" key="1">
    <source>
        <dbReference type="SAM" id="Phobius"/>
    </source>
</evidence>
<keyword evidence="1" id="KW-1133">Transmembrane helix</keyword>
<accession>A0A5D3CDN5</accession>
<comment type="caution">
    <text evidence="3">The sequence shown here is derived from an EMBL/GenBank/DDBJ whole genome shotgun (WGS) entry which is preliminary data.</text>
</comment>
<protein>
    <submittedName>
        <fullName evidence="3">Flocculation protein FLO11-like</fullName>
    </submittedName>
</protein>
<dbReference type="EMBL" id="SSTE01004238">
    <property type="protein sequence ID" value="KAA0062683.1"/>
    <property type="molecule type" value="Genomic_DNA"/>
</dbReference>
<dbReference type="OrthoDB" id="1430975at2759"/>
<evidence type="ECO:0000313" key="5">
    <source>
        <dbReference type="Proteomes" id="UP000321947"/>
    </source>
</evidence>
<dbReference type="Proteomes" id="UP000321393">
    <property type="component" value="Unassembled WGS sequence"/>
</dbReference>
<keyword evidence="1" id="KW-0812">Transmembrane</keyword>
<dbReference type="AlphaFoldDB" id="A0A5D3CDN5"/>
<dbReference type="EMBL" id="SSTD01012803">
    <property type="protein sequence ID" value="TYK08466.1"/>
    <property type="molecule type" value="Genomic_DNA"/>
</dbReference>
<evidence type="ECO:0000313" key="4">
    <source>
        <dbReference type="Proteomes" id="UP000321393"/>
    </source>
</evidence>
<dbReference type="Proteomes" id="UP000321947">
    <property type="component" value="Unassembled WGS sequence"/>
</dbReference>
<sequence>MSGEKVGFGASLSPVVSAHKVSSQVASLDLPDLNFMPRDPLVIEVPASVFVPPGVSTILSSATGISSTSPLVQETFSSSFRCDPPSIAIDVVPPILGVTTTTTDAPPVPLVGLNDSSVFGCAPSAMPYARAMASRSIPKAPRKPLREKIPNELNISNKHQSCTLVIDLIQNARLMKTMSKVGPFYPRLVCELIVNLPSDFNELNADEFHKVHVQGVCFTISPALHNEFLDVSLLDYYLVSYPSLERLAVELTGGTMNTCYTVKPVGGGFPDAVHGIRKTDEAFPTPCIASGKTASGEAFPTGDQHSVGKAYPDSLPPTFVLTPRTTSGDPFLTCFLLPPTFFGVGKISISCSVILCFGIYNVWILISLLRFSVLDYGWFDSVLVCSNKESWSQEGVC</sequence>
<feature type="transmembrane region" description="Helical" evidence="1">
    <location>
        <begin position="347"/>
        <end position="369"/>
    </location>
</feature>
<reference evidence="4 5" key="1">
    <citation type="submission" date="2019-08" db="EMBL/GenBank/DDBJ databases">
        <title>Draft genome sequences of two oriental melons (Cucumis melo L. var makuwa).</title>
        <authorList>
            <person name="Kwon S.-Y."/>
        </authorList>
    </citation>
    <scope>NUCLEOTIDE SEQUENCE [LARGE SCALE GENOMIC DNA]</scope>
    <source>
        <strain evidence="5">cv. Chang Bougi</strain>
        <strain evidence="4">cv. SW 3</strain>
        <tissue evidence="3">Leaf</tissue>
    </source>
</reference>
<gene>
    <name evidence="3" type="ORF">E5676_scaffold632G00120</name>
    <name evidence="2" type="ORF">E6C27_scaffold1576G00110</name>
</gene>
<organism evidence="3 5">
    <name type="scientific">Cucumis melo var. makuwa</name>
    <name type="common">Oriental melon</name>
    <dbReference type="NCBI Taxonomy" id="1194695"/>
    <lineage>
        <taxon>Eukaryota</taxon>
        <taxon>Viridiplantae</taxon>
        <taxon>Streptophyta</taxon>
        <taxon>Embryophyta</taxon>
        <taxon>Tracheophyta</taxon>
        <taxon>Spermatophyta</taxon>
        <taxon>Magnoliopsida</taxon>
        <taxon>eudicotyledons</taxon>
        <taxon>Gunneridae</taxon>
        <taxon>Pentapetalae</taxon>
        <taxon>rosids</taxon>
        <taxon>fabids</taxon>
        <taxon>Cucurbitales</taxon>
        <taxon>Cucurbitaceae</taxon>
        <taxon>Benincaseae</taxon>
        <taxon>Cucumis</taxon>
    </lineage>
</organism>
<proteinExistence type="predicted"/>
<evidence type="ECO:0000313" key="2">
    <source>
        <dbReference type="EMBL" id="KAA0062683.1"/>
    </source>
</evidence>
<evidence type="ECO:0000313" key="3">
    <source>
        <dbReference type="EMBL" id="TYK08466.1"/>
    </source>
</evidence>
<name>A0A5D3CDN5_CUCMM</name>